<dbReference type="STRING" id="35525.A0A0P5DQF9"/>
<dbReference type="SUPFAM" id="SSF55797">
    <property type="entry name" value="PR-1-like"/>
    <property type="match status" value="1"/>
</dbReference>
<dbReference type="Proteomes" id="UP000076858">
    <property type="component" value="Unassembled WGS sequence"/>
</dbReference>
<sequence>MVDRFAAAHQLERRHRTQDERKRRRRRSHELLTTRDDTTMMMMMTTSMRPTADKVTSRAAAYVAIFLVYVSLSTLHSANAWRNDRRPKFFGDKVPVKMLNPVHQSTQKKIVMYHNFFRSRVHPPAADMLAMTWHGEAARDAQRWADQCQFLIHDNVTGRWVDDFGSCGQNIFVSTHQVPWMFATKTWFLEKHNFTYGSPQNNLFEVGHYTQMVWAATHKVGCGFTKCPYRPDKRSRTTKRSGGRSSIKHPKYFYNYVCNYCPIGNYMERLGRPYKKGPSCGRCKGSCKLRKLCTNSCSYADLWVNCRELNTTWNQWLCHNNSKEGLDRKKHCRATCECTGKIYTQLGRIKA</sequence>
<feature type="region of interest" description="Disordered" evidence="1">
    <location>
        <begin position="1"/>
        <end position="36"/>
    </location>
</feature>
<dbReference type="PRINTS" id="PR00838">
    <property type="entry name" value="V5ALLERGEN"/>
</dbReference>
<dbReference type="InterPro" id="IPR001283">
    <property type="entry name" value="CRISP-related"/>
</dbReference>
<dbReference type="OrthoDB" id="337038at2759"/>
<dbReference type="EMBL" id="LRGB01000996">
    <property type="protein sequence ID" value="KZS14209.1"/>
    <property type="molecule type" value="Genomic_DNA"/>
</dbReference>
<protein>
    <submittedName>
        <fullName evidence="2">Cysteine-rich secretory protein 2</fullName>
    </submittedName>
</protein>
<dbReference type="SUPFAM" id="SSF57546">
    <property type="entry name" value="Crisp domain-like"/>
    <property type="match status" value="1"/>
</dbReference>
<dbReference type="InterPro" id="IPR014044">
    <property type="entry name" value="CAP_dom"/>
</dbReference>
<evidence type="ECO:0000313" key="3">
    <source>
        <dbReference type="Proteomes" id="UP000076858"/>
    </source>
</evidence>
<dbReference type="PANTHER" id="PTHR10334">
    <property type="entry name" value="CYSTEINE-RICH SECRETORY PROTEIN-RELATED"/>
    <property type="match status" value="1"/>
</dbReference>
<dbReference type="InterPro" id="IPR013871">
    <property type="entry name" value="Cysteine_rich_secretory"/>
</dbReference>
<feature type="compositionally biased region" description="Basic residues" evidence="1">
    <location>
        <begin position="12"/>
        <end position="28"/>
    </location>
</feature>
<reference evidence="2 3" key="1">
    <citation type="submission" date="2016-03" db="EMBL/GenBank/DDBJ databases">
        <title>EvidentialGene: Evidence-directed Construction of Genes on Genomes.</title>
        <authorList>
            <person name="Gilbert D.G."/>
            <person name="Choi J.-H."/>
            <person name="Mockaitis K."/>
            <person name="Colbourne J."/>
            <person name="Pfrender M."/>
        </authorList>
    </citation>
    <scope>NUCLEOTIDE SEQUENCE [LARGE SCALE GENOMIC DNA]</scope>
    <source>
        <strain evidence="2 3">Xinb3</strain>
        <tissue evidence="2">Complete organism</tissue>
    </source>
</reference>
<dbReference type="PRINTS" id="PR00837">
    <property type="entry name" value="V5TPXLIKE"/>
</dbReference>
<dbReference type="InterPro" id="IPR035940">
    <property type="entry name" value="CAP_sf"/>
</dbReference>
<dbReference type="Pfam" id="PF00188">
    <property type="entry name" value="CAP"/>
    <property type="match status" value="1"/>
</dbReference>
<dbReference type="GO" id="GO:0005576">
    <property type="term" value="C:extracellular region"/>
    <property type="evidence" value="ECO:0007669"/>
    <property type="project" value="InterPro"/>
</dbReference>
<evidence type="ECO:0000313" key="2">
    <source>
        <dbReference type="EMBL" id="KZS14209.1"/>
    </source>
</evidence>
<dbReference type="InterPro" id="IPR018244">
    <property type="entry name" value="Allrgn_V5/Tpx1_CS"/>
</dbReference>
<gene>
    <name evidence="2" type="ORF">APZ42_020423</name>
</gene>
<name>A0A0P5DQF9_9CRUS</name>
<comment type="caution">
    <text evidence="2">The sequence shown here is derived from an EMBL/GenBank/DDBJ whole genome shotgun (WGS) entry which is preliminary data.</text>
</comment>
<dbReference type="PROSITE" id="PS01009">
    <property type="entry name" value="CRISP_1"/>
    <property type="match status" value="1"/>
</dbReference>
<dbReference type="InterPro" id="IPR002413">
    <property type="entry name" value="V5_allergen-like"/>
</dbReference>
<dbReference type="Gene3D" id="3.40.33.10">
    <property type="entry name" value="CAP"/>
    <property type="match status" value="1"/>
</dbReference>
<dbReference type="AlphaFoldDB" id="A0A0P5DQF9"/>
<dbReference type="InterPro" id="IPR042076">
    <property type="entry name" value="Crisp-like_dom"/>
</dbReference>
<organism evidence="2 3">
    <name type="scientific">Daphnia magna</name>
    <dbReference type="NCBI Taxonomy" id="35525"/>
    <lineage>
        <taxon>Eukaryota</taxon>
        <taxon>Metazoa</taxon>
        <taxon>Ecdysozoa</taxon>
        <taxon>Arthropoda</taxon>
        <taxon>Crustacea</taxon>
        <taxon>Branchiopoda</taxon>
        <taxon>Diplostraca</taxon>
        <taxon>Cladocera</taxon>
        <taxon>Anomopoda</taxon>
        <taxon>Daphniidae</taxon>
        <taxon>Daphnia</taxon>
    </lineage>
</organism>
<keyword evidence="3" id="KW-1185">Reference proteome</keyword>
<dbReference type="FunFam" id="3.40.33.10:FF:000027">
    <property type="entry name" value="Cysteine-rich venom protein kaouthin-1"/>
    <property type="match status" value="1"/>
</dbReference>
<dbReference type="Pfam" id="PF08562">
    <property type="entry name" value="Crisp"/>
    <property type="match status" value="1"/>
</dbReference>
<dbReference type="SMART" id="SM00198">
    <property type="entry name" value="SCP"/>
    <property type="match status" value="1"/>
</dbReference>
<evidence type="ECO:0000256" key="1">
    <source>
        <dbReference type="SAM" id="MobiDB-lite"/>
    </source>
</evidence>
<proteinExistence type="predicted"/>
<accession>A0A0P5DQF9</accession>
<dbReference type="Gene3D" id="1.10.10.740">
    <property type="entry name" value="Crisp domain"/>
    <property type="match status" value="1"/>
</dbReference>